<accession>A0A5E4AZA7</accession>
<name>A0A5E4AZA7_MARMO</name>
<dbReference type="EMBL" id="CABDUW010000202">
    <property type="protein sequence ID" value="VTJ62535.1"/>
    <property type="molecule type" value="Genomic_DNA"/>
</dbReference>
<feature type="region of interest" description="Disordered" evidence="1">
    <location>
        <begin position="1"/>
        <end position="28"/>
    </location>
</feature>
<organism evidence="2 3">
    <name type="scientific">Marmota monax</name>
    <name type="common">Woodchuck</name>
    <dbReference type="NCBI Taxonomy" id="9995"/>
    <lineage>
        <taxon>Eukaryota</taxon>
        <taxon>Metazoa</taxon>
        <taxon>Chordata</taxon>
        <taxon>Craniata</taxon>
        <taxon>Vertebrata</taxon>
        <taxon>Euteleostomi</taxon>
        <taxon>Mammalia</taxon>
        <taxon>Eutheria</taxon>
        <taxon>Euarchontoglires</taxon>
        <taxon>Glires</taxon>
        <taxon>Rodentia</taxon>
        <taxon>Sciuromorpha</taxon>
        <taxon>Sciuridae</taxon>
        <taxon>Xerinae</taxon>
        <taxon>Marmotini</taxon>
        <taxon>Marmota</taxon>
    </lineage>
</organism>
<keyword evidence="3" id="KW-1185">Reference proteome</keyword>
<proteinExistence type="predicted"/>
<protein>
    <submittedName>
        <fullName evidence="2">Uncharacterized protein</fullName>
    </submittedName>
</protein>
<evidence type="ECO:0000313" key="3">
    <source>
        <dbReference type="Proteomes" id="UP000335636"/>
    </source>
</evidence>
<dbReference type="Proteomes" id="UP000335636">
    <property type="component" value="Unassembled WGS sequence"/>
</dbReference>
<feature type="region of interest" description="Disordered" evidence="1">
    <location>
        <begin position="46"/>
        <end position="73"/>
    </location>
</feature>
<reference evidence="2" key="1">
    <citation type="submission" date="2019-04" db="EMBL/GenBank/DDBJ databases">
        <authorList>
            <person name="Alioto T."/>
            <person name="Alioto T."/>
        </authorList>
    </citation>
    <scope>NUCLEOTIDE SEQUENCE [LARGE SCALE GENOMIC DNA]</scope>
</reference>
<dbReference type="AlphaFoldDB" id="A0A5E4AZA7"/>
<sequence length="124" mass="12852">MLALPSGEVQSSSCLTGDHPPHGWSVQRRLSLPQVEAPCFHVLLPQTPGGSVKEGAHEHTPQQKPVSGPAPRSRLRTSALLSLLLQKPSRTSEPGSVSRACSCPSGLGVAHGGSGAGSLWSSFL</sequence>
<comment type="caution">
    <text evidence="2">The sequence shown here is derived from an EMBL/GenBank/DDBJ whole genome shotgun (WGS) entry which is preliminary data.</text>
</comment>
<gene>
    <name evidence="2" type="ORF">MONAX_5E028639</name>
</gene>
<evidence type="ECO:0000256" key="1">
    <source>
        <dbReference type="SAM" id="MobiDB-lite"/>
    </source>
</evidence>
<evidence type="ECO:0000313" key="2">
    <source>
        <dbReference type="EMBL" id="VTJ62535.1"/>
    </source>
</evidence>